<keyword evidence="18" id="KW-1185">Reference proteome</keyword>
<dbReference type="CDD" id="cd19961">
    <property type="entry name" value="EcYidC-like_peri"/>
    <property type="match status" value="1"/>
</dbReference>
<protein>
    <recommendedName>
        <fullName evidence="3 13">Membrane protein insertase YidC</fullName>
    </recommendedName>
    <alternativeName>
        <fullName evidence="12 13">Foldase YidC</fullName>
    </alternativeName>
    <alternativeName>
        <fullName evidence="11 13">Membrane integrase YidC</fullName>
    </alternativeName>
    <alternativeName>
        <fullName evidence="13">Membrane protein YidC</fullName>
    </alternativeName>
</protein>
<dbReference type="HAMAP" id="MF_01810">
    <property type="entry name" value="YidC_type1"/>
    <property type="match status" value="1"/>
</dbReference>
<keyword evidence="4 13" id="KW-0813">Transport</keyword>
<feature type="transmembrane region" description="Helical" evidence="13">
    <location>
        <begin position="368"/>
        <end position="389"/>
    </location>
</feature>
<gene>
    <name evidence="13" type="primary">yidC</name>
    <name evidence="17" type="ORF">K0B96_01090</name>
</gene>
<accession>A0A8F9TW96</accession>
<dbReference type="CDD" id="cd20070">
    <property type="entry name" value="5TM_YidC_Alb3"/>
    <property type="match status" value="1"/>
</dbReference>
<evidence type="ECO:0000256" key="6">
    <source>
        <dbReference type="ARBA" id="ARBA00022692"/>
    </source>
</evidence>
<dbReference type="InterPro" id="IPR028055">
    <property type="entry name" value="YidC/Oxa/ALB_C"/>
</dbReference>
<dbReference type="InterPro" id="IPR001708">
    <property type="entry name" value="YidC/ALB3/OXA1/COX18"/>
</dbReference>
<feature type="region of interest" description="Disordered" evidence="14">
    <location>
        <begin position="37"/>
        <end position="73"/>
    </location>
</feature>
<dbReference type="PANTHER" id="PTHR12428:SF65">
    <property type="entry name" value="CYTOCHROME C OXIDASE ASSEMBLY PROTEIN COX18, MITOCHONDRIAL"/>
    <property type="match status" value="1"/>
</dbReference>
<dbReference type="PRINTS" id="PR00701">
    <property type="entry name" value="60KDINNERMP"/>
</dbReference>
<keyword evidence="9 13" id="KW-0472">Membrane</keyword>
<keyword evidence="6 13" id="KW-0812">Transmembrane</keyword>
<evidence type="ECO:0000256" key="7">
    <source>
        <dbReference type="ARBA" id="ARBA00022927"/>
    </source>
</evidence>
<dbReference type="Proteomes" id="UP000825051">
    <property type="component" value="Chromosome"/>
</dbReference>
<dbReference type="GO" id="GO:0051205">
    <property type="term" value="P:protein insertion into membrane"/>
    <property type="evidence" value="ECO:0007669"/>
    <property type="project" value="TreeGrafter"/>
</dbReference>
<dbReference type="PROSITE" id="PS51257">
    <property type="entry name" value="PROKAR_LIPOPROTEIN"/>
    <property type="match status" value="1"/>
</dbReference>
<evidence type="ECO:0000256" key="10">
    <source>
        <dbReference type="ARBA" id="ARBA00023186"/>
    </source>
</evidence>
<dbReference type="AlphaFoldDB" id="A0A8F9TW96"/>
<dbReference type="PRINTS" id="PR01900">
    <property type="entry name" value="YIDCPROTEIN"/>
</dbReference>
<evidence type="ECO:0000313" key="18">
    <source>
        <dbReference type="Proteomes" id="UP000825051"/>
    </source>
</evidence>
<evidence type="ECO:0000256" key="9">
    <source>
        <dbReference type="ARBA" id="ARBA00023136"/>
    </source>
</evidence>
<organism evidence="17 18">
    <name type="scientific">Horticoccus luteus</name>
    <dbReference type="NCBI Taxonomy" id="2862869"/>
    <lineage>
        <taxon>Bacteria</taxon>
        <taxon>Pseudomonadati</taxon>
        <taxon>Verrucomicrobiota</taxon>
        <taxon>Opitutia</taxon>
        <taxon>Opitutales</taxon>
        <taxon>Opitutaceae</taxon>
        <taxon>Horticoccus</taxon>
    </lineage>
</organism>
<evidence type="ECO:0000256" key="4">
    <source>
        <dbReference type="ARBA" id="ARBA00022448"/>
    </source>
</evidence>
<comment type="function">
    <text evidence="13">Required for the insertion and/or proper folding and/or complex formation of integral membrane proteins into the membrane. Involved in integration of membrane proteins that insert both dependently and independently of the Sec translocase complex, as well as at least some lipoproteins. Aids folding of multispanning membrane proteins.</text>
</comment>
<dbReference type="InterPro" id="IPR047196">
    <property type="entry name" value="YidC_ALB_C"/>
</dbReference>
<comment type="similarity">
    <text evidence="2 13">Belongs to the OXA1/ALB3/YidC family. Type 1 subfamily.</text>
</comment>
<dbReference type="InterPro" id="IPR019998">
    <property type="entry name" value="Membr_insert_YidC"/>
</dbReference>
<feature type="transmembrane region" description="Helical" evidence="13">
    <location>
        <begin position="505"/>
        <end position="526"/>
    </location>
</feature>
<feature type="domain" description="Membrane insertase YidC/Oxa/ALB C-terminal" evidence="15">
    <location>
        <begin position="396"/>
        <end position="582"/>
    </location>
</feature>
<evidence type="ECO:0000256" key="12">
    <source>
        <dbReference type="ARBA" id="ARBA00033342"/>
    </source>
</evidence>
<evidence type="ECO:0000259" key="16">
    <source>
        <dbReference type="Pfam" id="PF14849"/>
    </source>
</evidence>
<evidence type="ECO:0000256" key="13">
    <source>
        <dbReference type="HAMAP-Rule" id="MF_01810"/>
    </source>
</evidence>
<evidence type="ECO:0000256" key="8">
    <source>
        <dbReference type="ARBA" id="ARBA00022989"/>
    </source>
</evidence>
<dbReference type="KEGG" id="ole:K0B96_01090"/>
<dbReference type="PANTHER" id="PTHR12428">
    <property type="entry name" value="OXA1"/>
    <property type="match status" value="1"/>
</dbReference>
<dbReference type="NCBIfam" id="TIGR03592">
    <property type="entry name" value="yidC_oxa1_cterm"/>
    <property type="match status" value="1"/>
</dbReference>
<proteinExistence type="inferred from homology"/>
<keyword evidence="8 13" id="KW-1133">Transmembrane helix</keyword>
<keyword evidence="10 13" id="KW-0143">Chaperone</keyword>
<feature type="compositionally biased region" description="Low complexity" evidence="14">
    <location>
        <begin position="37"/>
        <end position="58"/>
    </location>
</feature>
<evidence type="ECO:0000259" key="15">
    <source>
        <dbReference type="Pfam" id="PF02096"/>
    </source>
</evidence>
<feature type="transmembrane region" description="Helical" evidence="13">
    <location>
        <begin position="546"/>
        <end position="565"/>
    </location>
</feature>
<dbReference type="GO" id="GO:0015031">
    <property type="term" value="P:protein transport"/>
    <property type="evidence" value="ECO:0007669"/>
    <property type="project" value="UniProtKB-KW"/>
</dbReference>
<sequence>MDKKNTFVGVLLLAAACISLYFGPKLFPPPPTPAVNPAHVAPGSPAAPGGTTAAAPTPAHEPESVITRGPTPNPSNATFATLAEDSVDAHVTVLQNDFVEVLLTDFGGAIRAVAMKKYPAQLNDPQPFVFNAQHTDPMLALVDFPGLDRRTRFQLVSATDREVVYQAQIDGQLEVTRRYTLPAAAAPGVDPYQLRHVTTFRNLADKNAGPMRVAMSVGTAGLVSEHDYGTELVTGYSTGKDHGFVERSKLQGGGLLSKVGIGSSEPLPYITTGGPLLWSSVQDQFFVSILTPDKPAVDMITRRVELPALPGQSQPNTGITANADFDVPGIAAGGETTLGLNFYVGPKEYKRLANADVFKADQDHVMRFGFFSFFAKTLLTMMTWLHGFFAGSKYAWGIAIILTTLLLKGIFLPLTLAASKSAKRMQKVQPEMKALREKFKDNPQKMQAATMELFKKHRVNPMGGCLPMLITLPFFWGFFTMLRSASELRFQPFLWAHDLSAPDTIAHVLGLPINILPILMGATMVVQMRLTPQPTVDNAQAKIFKFMPYMFALFCYNFSCALALYSTVNGIFTIGQQLIINRMKDPAPVSPASTAVATAGPLLKNVTPKKKKK</sequence>
<dbReference type="Gene3D" id="2.70.98.90">
    <property type="match status" value="1"/>
</dbReference>
<dbReference type="Pfam" id="PF02096">
    <property type="entry name" value="60KD_IMP"/>
    <property type="match status" value="1"/>
</dbReference>
<dbReference type="Pfam" id="PF14849">
    <property type="entry name" value="YidC_periplas"/>
    <property type="match status" value="1"/>
</dbReference>
<dbReference type="InterPro" id="IPR028053">
    <property type="entry name" value="Membr_insert_YidC_N"/>
</dbReference>
<evidence type="ECO:0000313" key="17">
    <source>
        <dbReference type="EMBL" id="QYM79242.1"/>
    </source>
</evidence>
<comment type="subcellular location">
    <subcellularLocation>
        <location evidence="1">Cell inner membrane</location>
        <topology evidence="1">Multi-pass membrane protein</topology>
    </subcellularLocation>
    <subcellularLocation>
        <location evidence="13">Cell membrane</location>
        <topology evidence="13">Multi-pass membrane protein</topology>
    </subcellularLocation>
</comment>
<evidence type="ECO:0000256" key="3">
    <source>
        <dbReference type="ARBA" id="ARBA00015325"/>
    </source>
</evidence>
<evidence type="ECO:0000256" key="11">
    <source>
        <dbReference type="ARBA" id="ARBA00033245"/>
    </source>
</evidence>
<feature type="domain" description="Membrane insertase YidC N-terminal" evidence="16">
    <location>
        <begin position="94"/>
        <end position="380"/>
    </location>
</feature>
<dbReference type="GO" id="GO:0005886">
    <property type="term" value="C:plasma membrane"/>
    <property type="evidence" value="ECO:0007669"/>
    <property type="project" value="UniProtKB-SubCell"/>
</dbReference>
<dbReference type="EMBL" id="CP080507">
    <property type="protein sequence ID" value="QYM79242.1"/>
    <property type="molecule type" value="Genomic_DNA"/>
</dbReference>
<evidence type="ECO:0000256" key="1">
    <source>
        <dbReference type="ARBA" id="ARBA00004429"/>
    </source>
</evidence>
<feature type="transmembrane region" description="Helical" evidence="13">
    <location>
        <begin position="465"/>
        <end position="485"/>
    </location>
</feature>
<dbReference type="RefSeq" id="WP_220162869.1">
    <property type="nucleotide sequence ID" value="NZ_CP080507.1"/>
</dbReference>
<dbReference type="InterPro" id="IPR038221">
    <property type="entry name" value="YidC_periplasmic_sf"/>
</dbReference>
<feature type="transmembrane region" description="Helical" evidence="13">
    <location>
        <begin position="395"/>
        <end position="417"/>
    </location>
</feature>
<reference evidence="17" key="1">
    <citation type="submission" date="2021-08" db="EMBL/GenBank/DDBJ databases">
        <title>Genome of a novel bacterium of the phylum Verrucomicrobia, Oleiharenicola sp. KSB-15.</title>
        <authorList>
            <person name="Chung J.-H."/>
            <person name="Ahn J.-H."/>
            <person name="Yoon Y."/>
            <person name="Kim D.-Y."/>
            <person name="An S.-H."/>
            <person name="Park I."/>
            <person name="Yeon J."/>
        </authorList>
    </citation>
    <scope>NUCLEOTIDE SEQUENCE</scope>
    <source>
        <strain evidence="17">KSB-15</strain>
    </source>
</reference>
<comment type="subunit">
    <text evidence="13">Interacts with the Sec translocase complex via SecD. Specifically interacts with transmembrane segments of nascent integral membrane proteins during membrane integration.</text>
</comment>
<name>A0A8F9TW96_9BACT</name>
<dbReference type="GO" id="GO:0032977">
    <property type="term" value="F:membrane insertase activity"/>
    <property type="evidence" value="ECO:0007669"/>
    <property type="project" value="InterPro"/>
</dbReference>
<evidence type="ECO:0000256" key="5">
    <source>
        <dbReference type="ARBA" id="ARBA00022475"/>
    </source>
</evidence>
<evidence type="ECO:0000256" key="2">
    <source>
        <dbReference type="ARBA" id="ARBA00010527"/>
    </source>
</evidence>
<evidence type="ECO:0000256" key="14">
    <source>
        <dbReference type="SAM" id="MobiDB-lite"/>
    </source>
</evidence>
<keyword evidence="5 13" id="KW-1003">Cell membrane</keyword>
<keyword evidence="7 13" id="KW-0653">Protein transport</keyword>